<dbReference type="AlphaFoldDB" id="A0A218WTF2"/>
<gene>
    <name evidence="1" type="ORF">CDL15_Pgr009433</name>
</gene>
<name>A0A218WTF2_PUNGR</name>
<dbReference type="EMBL" id="MTKT01003224">
    <property type="protein sequence ID" value="OWM75789.1"/>
    <property type="molecule type" value="Genomic_DNA"/>
</dbReference>
<organism evidence="1 2">
    <name type="scientific">Punica granatum</name>
    <name type="common">Pomegranate</name>
    <dbReference type="NCBI Taxonomy" id="22663"/>
    <lineage>
        <taxon>Eukaryota</taxon>
        <taxon>Viridiplantae</taxon>
        <taxon>Streptophyta</taxon>
        <taxon>Embryophyta</taxon>
        <taxon>Tracheophyta</taxon>
        <taxon>Spermatophyta</taxon>
        <taxon>Magnoliopsida</taxon>
        <taxon>eudicotyledons</taxon>
        <taxon>Gunneridae</taxon>
        <taxon>Pentapetalae</taxon>
        <taxon>rosids</taxon>
        <taxon>malvids</taxon>
        <taxon>Myrtales</taxon>
        <taxon>Lythraceae</taxon>
        <taxon>Punica</taxon>
    </lineage>
</organism>
<comment type="caution">
    <text evidence="1">The sequence shown here is derived from an EMBL/GenBank/DDBJ whole genome shotgun (WGS) entry which is preliminary data.</text>
</comment>
<evidence type="ECO:0000313" key="1">
    <source>
        <dbReference type="EMBL" id="OWM75789.1"/>
    </source>
</evidence>
<reference evidence="2" key="1">
    <citation type="journal article" date="2017" name="Plant J.">
        <title>The pomegranate (Punica granatum L.) genome and the genomics of punicalagin biosynthesis.</title>
        <authorList>
            <person name="Qin G."/>
            <person name="Xu C."/>
            <person name="Ming R."/>
            <person name="Tang H."/>
            <person name="Guyot R."/>
            <person name="Kramer E.M."/>
            <person name="Hu Y."/>
            <person name="Yi X."/>
            <person name="Qi Y."/>
            <person name="Xu X."/>
            <person name="Gao Z."/>
            <person name="Pan H."/>
            <person name="Jian J."/>
            <person name="Tian Y."/>
            <person name="Yue Z."/>
            <person name="Xu Y."/>
        </authorList>
    </citation>
    <scope>NUCLEOTIDE SEQUENCE [LARGE SCALE GENOMIC DNA]</scope>
    <source>
        <strain evidence="2">cv. Dabenzi</strain>
    </source>
</reference>
<proteinExistence type="predicted"/>
<evidence type="ECO:0000313" key="2">
    <source>
        <dbReference type="Proteomes" id="UP000197138"/>
    </source>
</evidence>
<protein>
    <submittedName>
        <fullName evidence="1">Uncharacterized protein</fullName>
    </submittedName>
</protein>
<accession>A0A218WTF2</accession>
<dbReference type="Proteomes" id="UP000197138">
    <property type="component" value="Unassembled WGS sequence"/>
</dbReference>
<sequence>MDKLKPRFWSSRYSWHSEHVSHQQWTQQSMHGFSSRKYWPLNLVRYTQEYMHEHPNTHSSRAYSVPLTPQAALTHTTRTLVTYVFKRYTLNNLHGIFYVLDETNAR</sequence>